<reference evidence="1 2" key="1">
    <citation type="journal article" date="2015" name="Biotechnol. Biofuels">
        <title>Enhanced degradation of softwood versus hardwood by the white-rot fungus Pycnoporus coccineus.</title>
        <authorList>
            <person name="Couturier M."/>
            <person name="Navarro D."/>
            <person name="Chevret D."/>
            <person name="Henrissat B."/>
            <person name="Piumi F."/>
            <person name="Ruiz-Duenas F.J."/>
            <person name="Martinez A.T."/>
            <person name="Grigoriev I.V."/>
            <person name="Riley R."/>
            <person name="Lipzen A."/>
            <person name="Berrin J.G."/>
            <person name="Master E.R."/>
            <person name="Rosso M.N."/>
        </authorList>
    </citation>
    <scope>NUCLEOTIDE SEQUENCE [LARGE SCALE GENOMIC DNA]</scope>
    <source>
        <strain evidence="1 2">BRFM310</strain>
    </source>
</reference>
<dbReference type="EMBL" id="KZ084152">
    <property type="protein sequence ID" value="OSC97379.1"/>
    <property type="molecule type" value="Genomic_DNA"/>
</dbReference>
<evidence type="ECO:0000313" key="1">
    <source>
        <dbReference type="EMBL" id="OSC97379.1"/>
    </source>
</evidence>
<name>A0A1Y2I8E2_TRAC3</name>
<sequence>MSGHTTSASNSSTTSRDANIRALLDGIDDYTPYLPLWIPSSYYTTRLKPLLDYRGPGNAYSLSEVPTVAHWGSGTLAPFLTFRGRPLNIVVIGVLQSITATVDQSTEVTYAQFRLELLRDRDQTSYAALLRRARNVNEPIPAFFETVRIDKQSLKLFSRVHNARQSFATNTDSPRLPLSDLAVGDLVAVECYVVREDCSGNATPTWLRFRCRFITTKLSVLAQQSDPIPST</sequence>
<gene>
    <name evidence="1" type="ORF">PYCCODRAFT_1377275</name>
</gene>
<dbReference type="AlphaFoldDB" id="A0A1Y2I8E2"/>
<dbReference type="Proteomes" id="UP000193067">
    <property type="component" value="Unassembled WGS sequence"/>
</dbReference>
<organism evidence="1 2">
    <name type="scientific">Trametes coccinea (strain BRFM310)</name>
    <name type="common">Pycnoporus coccineus</name>
    <dbReference type="NCBI Taxonomy" id="1353009"/>
    <lineage>
        <taxon>Eukaryota</taxon>
        <taxon>Fungi</taxon>
        <taxon>Dikarya</taxon>
        <taxon>Basidiomycota</taxon>
        <taxon>Agaricomycotina</taxon>
        <taxon>Agaricomycetes</taxon>
        <taxon>Polyporales</taxon>
        <taxon>Polyporaceae</taxon>
        <taxon>Trametes</taxon>
    </lineage>
</organism>
<protein>
    <submittedName>
        <fullName evidence="1">Uncharacterized protein</fullName>
    </submittedName>
</protein>
<accession>A0A1Y2I8E2</accession>
<proteinExistence type="predicted"/>
<evidence type="ECO:0000313" key="2">
    <source>
        <dbReference type="Proteomes" id="UP000193067"/>
    </source>
</evidence>
<dbReference type="OrthoDB" id="2725265at2759"/>
<keyword evidence="2" id="KW-1185">Reference proteome</keyword>